<keyword evidence="2" id="KW-1185">Reference proteome</keyword>
<dbReference type="EMBL" id="ANPB02000011">
    <property type="protein sequence ID" value="KAF4474388.1"/>
    <property type="molecule type" value="Genomic_DNA"/>
</dbReference>
<name>A0A7J6IDH4_COLFN</name>
<dbReference type="AlphaFoldDB" id="A0A7J6IDH4"/>
<gene>
    <name evidence="1" type="ORF">CGGC5_v017092</name>
</gene>
<comment type="caution">
    <text evidence="1">The sequence shown here is derived from an EMBL/GenBank/DDBJ whole genome shotgun (WGS) entry which is preliminary data.</text>
</comment>
<accession>A0A7J6IDH4</accession>
<dbReference type="GeneID" id="90980682"/>
<evidence type="ECO:0000313" key="1">
    <source>
        <dbReference type="EMBL" id="KAF4474388.1"/>
    </source>
</evidence>
<proteinExistence type="predicted"/>
<dbReference type="RefSeq" id="XP_066006984.1">
    <property type="nucleotide sequence ID" value="XM_066153746.1"/>
</dbReference>
<dbReference type="InParanoid" id="A0A7J6IDH4"/>
<reference evidence="1 2" key="1">
    <citation type="submission" date="2012-08" db="EMBL/GenBank/DDBJ databases">
        <authorList>
            <person name="Gan P.H.P."/>
            <person name="Ikeda K."/>
            <person name="Irieda H."/>
            <person name="Narusaka M."/>
            <person name="O'Connell R.J."/>
            <person name="Narusaka Y."/>
            <person name="Takano Y."/>
            <person name="Kubo Y."/>
            <person name="Shirasu K."/>
        </authorList>
    </citation>
    <scope>NUCLEOTIDE SEQUENCE [LARGE SCALE GENOMIC DNA]</scope>
    <source>
        <strain evidence="1 2">Nara gc5</strain>
    </source>
</reference>
<reference evidence="1 2" key="2">
    <citation type="submission" date="2020-04" db="EMBL/GenBank/DDBJ databases">
        <title>Genome sequencing and assembly of multiple isolates from the Colletotrichum gloeosporioides species complex.</title>
        <authorList>
            <person name="Gan P."/>
            <person name="Shirasu K."/>
        </authorList>
    </citation>
    <scope>NUCLEOTIDE SEQUENCE [LARGE SCALE GENOMIC DNA]</scope>
    <source>
        <strain evidence="1 2">Nara gc5</strain>
    </source>
</reference>
<sequence length="162" mass="17948">MDEASKAQKPVSRWKPHVTYVKTAGAVHRAATSIHPAPYAKYVTFDPFGPDDKDATLGVRTLSVLNTSTRSISSRVIVVNSSDDDGHSNTKEPVQSSQSIFYTKSDGHEIDSESPKASLVRHRKTVQNTTAWSPVFEIITDLDKAEESSGDVQWPLDDAWRY</sequence>
<protein>
    <submittedName>
        <fullName evidence="1">Uncharacterized protein</fullName>
    </submittedName>
</protein>
<evidence type="ECO:0000313" key="2">
    <source>
        <dbReference type="Proteomes" id="UP000011096"/>
    </source>
</evidence>
<dbReference type="Proteomes" id="UP000011096">
    <property type="component" value="Unassembled WGS sequence"/>
</dbReference>
<organism evidence="1 2">
    <name type="scientific">Colletotrichum fructicola (strain Nara gc5)</name>
    <name type="common">Anthracnose fungus</name>
    <name type="synonym">Colletotrichum gloeosporioides (strain Nara gc5)</name>
    <dbReference type="NCBI Taxonomy" id="1213859"/>
    <lineage>
        <taxon>Eukaryota</taxon>
        <taxon>Fungi</taxon>
        <taxon>Dikarya</taxon>
        <taxon>Ascomycota</taxon>
        <taxon>Pezizomycotina</taxon>
        <taxon>Sordariomycetes</taxon>
        <taxon>Hypocreomycetidae</taxon>
        <taxon>Glomerellales</taxon>
        <taxon>Glomerellaceae</taxon>
        <taxon>Colletotrichum</taxon>
        <taxon>Colletotrichum gloeosporioides species complex</taxon>
    </lineage>
</organism>